<dbReference type="Gene3D" id="1.25.40.10">
    <property type="entry name" value="Tetratricopeptide repeat domain"/>
    <property type="match status" value="1"/>
</dbReference>
<dbReference type="PRINTS" id="PR00038">
    <property type="entry name" value="HTHLUXR"/>
</dbReference>
<name>A0A8J3IDW7_9CHLR</name>
<dbReference type="SMART" id="SM00421">
    <property type="entry name" value="HTH_LUXR"/>
    <property type="match status" value="1"/>
</dbReference>
<dbReference type="PROSITE" id="PS50043">
    <property type="entry name" value="HTH_LUXR_2"/>
    <property type="match status" value="1"/>
</dbReference>
<gene>
    <name evidence="5" type="ORF">KSF_007130</name>
</gene>
<evidence type="ECO:0000256" key="2">
    <source>
        <dbReference type="ARBA" id="ARBA00023125"/>
    </source>
</evidence>
<keyword evidence="3" id="KW-0804">Transcription</keyword>
<dbReference type="SMART" id="SM00028">
    <property type="entry name" value="TPR"/>
    <property type="match status" value="4"/>
</dbReference>
<dbReference type="SUPFAM" id="SSF52540">
    <property type="entry name" value="P-loop containing nucleoside triphosphate hydrolases"/>
    <property type="match status" value="1"/>
</dbReference>
<dbReference type="PANTHER" id="PTHR44688">
    <property type="entry name" value="DNA-BINDING TRANSCRIPTIONAL ACTIVATOR DEVR_DOSR"/>
    <property type="match status" value="1"/>
</dbReference>
<feature type="domain" description="HTH luxR-type" evidence="4">
    <location>
        <begin position="831"/>
        <end position="896"/>
    </location>
</feature>
<evidence type="ECO:0000256" key="1">
    <source>
        <dbReference type="ARBA" id="ARBA00023015"/>
    </source>
</evidence>
<dbReference type="Pfam" id="PF00196">
    <property type="entry name" value="GerE"/>
    <property type="match status" value="1"/>
</dbReference>
<dbReference type="Pfam" id="PF25873">
    <property type="entry name" value="WHD_MalT"/>
    <property type="match status" value="1"/>
</dbReference>
<dbReference type="InterPro" id="IPR027417">
    <property type="entry name" value="P-loop_NTPase"/>
</dbReference>
<dbReference type="InterPro" id="IPR041617">
    <property type="entry name" value="TPR_MalT"/>
</dbReference>
<reference evidence="5" key="1">
    <citation type="submission" date="2020-10" db="EMBL/GenBank/DDBJ databases">
        <title>Taxonomic study of unclassified bacteria belonging to the class Ktedonobacteria.</title>
        <authorList>
            <person name="Yabe S."/>
            <person name="Wang C.M."/>
            <person name="Zheng Y."/>
            <person name="Sakai Y."/>
            <person name="Cavaletti L."/>
            <person name="Monciardini P."/>
            <person name="Donadio S."/>
        </authorList>
    </citation>
    <scope>NUCLEOTIDE SEQUENCE</scope>
    <source>
        <strain evidence="5">ID150040</strain>
    </source>
</reference>
<dbReference type="InterPro" id="IPR000792">
    <property type="entry name" value="Tscrpt_reg_LuxR_C"/>
</dbReference>
<dbReference type="Proteomes" id="UP000597444">
    <property type="component" value="Unassembled WGS sequence"/>
</dbReference>
<dbReference type="InterPro" id="IPR016032">
    <property type="entry name" value="Sig_transdc_resp-reg_C-effctor"/>
</dbReference>
<dbReference type="AlphaFoldDB" id="A0A8J3IDW7"/>
<dbReference type="SUPFAM" id="SSF48452">
    <property type="entry name" value="TPR-like"/>
    <property type="match status" value="1"/>
</dbReference>
<dbReference type="CDD" id="cd06170">
    <property type="entry name" value="LuxR_C_like"/>
    <property type="match status" value="1"/>
</dbReference>
<protein>
    <submittedName>
        <fullName evidence="5">LuxR family transcriptional regulator</fullName>
    </submittedName>
</protein>
<dbReference type="SUPFAM" id="SSF46894">
    <property type="entry name" value="C-terminal effector domain of the bipartite response regulators"/>
    <property type="match status" value="1"/>
</dbReference>
<dbReference type="GO" id="GO:0006355">
    <property type="term" value="P:regulation of DNA-templated transcription"/>
    <property type="evidence" value="ECO:0007669"/>
    <property type="project" value="InterPro"/>
</dbReference>
<accession>A0A8J3IDW7</accession>
<dbReference type="InterPro" id="IPR019734">
    <property type="entry name" value="TPR_rpt"/>
</dbReference>
<comment type="caution">
    <text evidence="5">The sequence shown here is derived from an EMBL/GenBank/DDBJ whole genome shotgun (WGS) entry which is preliminary data.</text>
</comment>
<dbReference type="Pfam" id="PF17874">
    <property type="entry name" value="TPR_MalT"/>
    <property type="match status" value="1"/>
</dbReference>
<dbReference type="EMBL" id="BNJK01000001">
    <property type="protein sequence ID" value="GHO90665.1"/>
    <property type="molecule type" value="Genomic_DNA"/>
</dbReference>
<evidence type="ECO:0000256" key="3">
    <source>
        <dbReference type="ARBA" id="ARBA00023163"/>
    </source>
</evidence>
<keyword evidence="2" id="KW-0238">DNA-binding</keyword>
<dbReference type="RefSeq" id="WP_220201614.1">
    <property type="nucleotide sequence ID" value="NZ_BNJK01000001.1"/>
</dbReference>
<evidence type="ECO:0000313" key="6">
    <source>
        <dbReference type="Proteomes" id="UP000597444"/>
    </source>
</evidence>
<evidence type="ECO:0000259" key="4">
    <source>
        <dbReference type="PROSITE" id="PS50043"/>
    </source>
</evidence>
<keyword evidence="1" id="KW-0805">Transcription regulation</keyword>
<sequence>MTPILATKLYIPQPRPNAVSRPRLIERLNKGQHRKLTLISAPAGFGKTTLVSEWLAEGTRPVAWLSLEQGENDPVRFLTYLIAALQTLAAALGEGVLNALQSSQPPPTEVMLTSLLNEIAIIQGQFVLVLDDYHIIDARPVDSALTYLIEHLPPQMHLVITTREDPRLPLARLRAGGQLTELRSADLRFTTAEVAAFLSQGTGFSLSATEIAQLAERTEGWIVGLQLAALSMQGHQDVSEFIRAFTGDHRYIVDYLVEEVLRHQPESVRHFLLQTAILERLNGPLCDAVTGLEKGNEQLEALERGNFFVVPLDDKRQWYRYHHLFAEVLSAHLIAEQPDQVATLHQRASKWYEQNGSAADAIHHALVAEDFERAAALMELELPAMQRNRQEATFLDWLKALPDKQIHFRPVLCVGYAWALLASGELEAAHARLQDAERWLDTTADASERPPSTEMVIVDKEGFRRLPVFIAVYRAAHAQASGDIPNTIKYARRVLDLLPEEDHLGRGAATALLGLAFWTDGDLEAAHQTFANGIASVQMAGNLSDAISGTLALADIRVAQGRLHEAMHTYERALQELGESGLRGTADLYVGMSELHSEQNDLHTAMQLLLKSKELGERTRLPPNQYRWCVAMARIKEAQGDLEGALDLFHKAEHLYRRDFFPNVRPVAALVARVWITQGRLGKALSWAREQGLEVSDNLSYLREFEHITLVRLLLARYKSDRANHSILEAIGLLERLLKAAQYGKRVGSIIEILVLQALAYQMQGNISTALMALQQALQQAKPEGYIRMFVDEGAPIIALLEEAAKRGFATNYVRQLLRASGATENSTLIKQDLIEPLSEREFEVLRLLRTDLNGPEIADKLIVSLNTIRTHTKNIYNKLGVNNRRAAIRRAEELNLF</sequence>
<dbReference type="PANTHER" id="PTHR44688:SF16">
    <property type="entry name" value="DNA-BINDING TRANSCRIPTIONAL ACTIVATOR DEVR_DOSR"/>
    <property type="match status" value="1"/>
</dbReference>
<organism evidence="5 6">
    <name type="scientific">Reticulibacter mediterranei</name>
    <dbReference type="NCBI Taxonomy" id="2778369"/>
    <lineage>
        <taxon>Bacteria</taxon>
        <taxon>Bacillati</taxon>
        <taxon>Chloroflexota</taxon>
        <taxon>Ktedonobacteria</taxon>
        <taxon>Ktedonobacterales</taxon>
        <taxon>Reticulibacteraceae</taxon>
        <taxon>Reticulibacter</taxon>
    </lineage>
</organism>
<keyword evidence="6" id="KW-1185">Reference proteome</keyword>
<evidence type="ECO:0000313" key="5">
    <source>
        <dbReference type="EMBL" id="GHO90665.1"/>
    </source>
</evidence>
<dbReference type="InterPro" id="IPR036388">
    <property type="entry name" value="WH-like_DNA-bd_sf"/>
</dbReference>
<dbReference type="Gene3D" id="3.40.50.300">
    <property type="entry name" value="P-loop containing nucleotide triphosphate hydrolases"/>
    <property type="match status" value="1"/>
</dbReference>
<proteinExistence type="predicted"/>
<dbReference type="InterPro" id="IPR059106">
    <property type="entry name" value="WHD_MalT"/>
</dbReference>
<dbReference type="InterPro" id="IPR011990">
    <property type="entry name" value="TPR-like_helical_dom_sf"/>
</dbReference>
<dbReference type="Gene3D" id="1.10.10.10">
    <property type="entry name" value="Winged helix-like DNA-binding domain superfamily/Winged helix DNA-binding domain"/>
    <property type="match status" value="1"/>
</dbReference>
<dbReference type="GO" id="GO:0003677">
    <property type="term" value="F:DNA binding"/>
    <property type="evidence" value="ECO:0007669"/>
    <property type="project" value="UniProtKB-KW"/>
</dbReference>